<evidence type="ECO:0000313" key="3">
    <source>
        <dbReference type="EMBL" id="MBL4930013.1"/>
    </source>
</evidence>
<accession>A0A8J7MTR5</accession>
<evidence type="ECO:0000256" key="1">
    <source>
        <dbReference type="SAM" id="MobiDB-lite"/>
    </source>
</evidence>
<organism evidence="3 4">
    <name type="scientific">Fuscibacter oryzae</name>
    <dbReference type="NCBI Taxonomy" id="2803939"/>
    <lineage>
        <taxon>Bacteria</taxon>
        <taxon>Pseudomonadati</taxon>
        <taxon>Pseudomonadota</taxon>
        <taxon>Alphaproteobacteria</taxon>
        <taxon>Rhodobacterales</taxon>
        <taxon>Paracoccaceae</taxon>
        <taxon>Fuscibacter</taxon>
    </lineage>
</organism>
<dbReference type="RefSeq" id="WP_202662582.1">
    <property type="nucleotide sequence ID" value="NZ_JAESVP010000013.1"/>
</dbReference>
<keyword evidence="3" id="KW-0547">Nucleotide-binding</keyword>
<dbReference type="SUPFAM" id="SSF52540">
    <property type="entry name" value="P-loop containing nucleoside triphosphate hydrolases"/>
    <property type="match status" value="2"/>
</dbReference>
<dbReference type="Pfam" id="PF00005">
    <property type="entry name" value="ABC_tran"/>
    <property type="match status" value="1"/>
</dbReference>
<comment type="caution">
    <text evidence="3">The sequence shown here is derived from an EMBL/GenBank/DDBJ whole genome shotgun (WGS) entry which is preliminary data.</text>
</comment>
<dbReference type="Proteomes" id="UP000619033">
    <property type="component" value="Unassembled WGS sequence"/>
</dbReference>
<dbReference type="AlphaFoldDB" id="A0A8J7MTR5"/>
<evidence type="ECO:0000313" key="4">
    <source>
        <dbReference type="Proteomes" id="UP000619033"/>
    </source>
</evidence>
<feature type="region of interest" description="Disordered" evidence="1">
    <location>
        <begin position="203"/>
        <end position="248"/>
    </location>
</feature>
<dbReference type="InterPro" id="IPR051921">
    <property type="entry name" value="ABC_osmolyte_uptake_ATP-bind"/>
</dbReference>
<evidence type="ECO:0000259" key="2">
    <source>
        <dbReference type="Pfam" id="PF00005"/>
    </source>
</evidence>
<feature type="domain" description="ABC transporter" evidence="2">
    <location>
        <begin position="23"/>
        <end position="71"/>
    </location>
</feature>
<keyword evidence="4" id="KW-1185">Reference proteome</keyword>
<keyword evidence="3" id="KW-0067">ATP-binding</keyword>
<protein>
    <submittedName>
        <fullName evidence="3">ATP-binding cassette domain-containing protein</fullName>
    </submittedName>
</protein>
<dbReference type="InterPro" id="IPR003439">
    <property type="entry name" value="ABC_transporter-like_ATP-bd"/>
</dbReference>
<dbReference type="EMBL" id="JAESVP010000013">
    <property type="protein sequence ID" value="MBL4930013.1"/>
    <property type="molecule type" value="Genomic_DNA"/>
</dbReference>
<dbReference type="PANTHER" id="PTHR43869:SF1">
    <property type="entry name" value="GLYCINE BETAINE_PROLINE BETAINE TRANSPORT SYSTEM ATP-BINDING PROTEIN PROV"/>
    <property type="match status" value="1"/>
</dbReference>
<dbReference type="InterPro" id="IPR027417">
    <property type="entry name" value="P-loop_NTPase"/>
</dbReference>
<proteinExistence type="predicted"/>
<dbReference type="GO" id="GO:0016887">
    <property type="term" value="F:ATP hydrolysis activity"/>
    <property type="evidence" value="ECO:0007669"/>
    <property type="project" value="InterPro"/>
</dbReference>
<sequence length="248" mass="27235">MDVFQEKEKCAPLSNNHVIGPPDINVDVQAYEITVITGLSGSGKSTLLSHLNGLIEPTAGAVMLGEQDAAGYWCHGHPRLNDGVWIAAPCIDGPKGAENSLQETGADRTPVLHGQSVGHIVDLWGHLRLSFRVIGHKGSVSRTILRRGRAGWANRFYGRPPVRQFKASDEIIRLAVMLYIRLPLLPRAMEGLLHQRDRSRLQHDPLVHVTRPTAGRSKDGCPSPMPVNAGRRDRRTPCAPLSRADPER</sequence>
<dbReference type="GO" id="GO:0005524">
    <property type="term" value="F:ATP binding"/>
    <property type="evidence" value="ECO:0007669"/>
    <property type="project" value="UniProtKB-KW"/>
</dbReference>
<reference evidence="3" key="1">
    <citation type="submission" date="2021-01" db="EMBL/GenBank/DDBJ databases">
        <title>Genome seq and assembly of Tabrizicola sp. KVB23.</title>
        <authorList>
            <person name="Chhetri G."/>
        </authorList>
    </citation>
    <scope>NUCLEOTIDE SEQUENCE</scope>
    <source>
        <strain evidence="3">KVB23</strain>
    </source>
</reference>
<dbReference type="PANTHER" id="PTHR43869">
    <property type="entry name" value="GLYCINE BETAINE/PROLINE BETAINE TRANSPORT SYSTEM ATP-BINDING PROTEIN PROV"/>
    <property type="match status" value="1"/>
</dbReference>
<dbReference type="Gene3D" id="3.40.50.300">
    <property type="entry name" value="P-loop containing nucleotide triphosphate hydrolases"/>
    <property type="match status" value="1"/>
</dbReference>
<gene>
    <name evidence="3" type="ORF">JI744_18090</name>
</gene>
<name>A0A8J7MTR5_9RHOB</name>